<dbReference type="EMBL" id="CAJOAZ010014424">
    <property type="protein sequence ID" value="CAF4280240.1"/>
    <property type="molecule type" value="Genomic_DNA"/>
</dbReference>
<accession>A0A820GKI0</accession>
<gene>
    <name evidence="6" type="ORF">OXD698_LOCUS45016</name>
</gene>
<organism evidence="6 7">
    <name type="scientific">Adineta steineri</name>
    <dbReference type="NCBI Taxonomy" id="433720"/>
    <lineage>
        <taxon>Eukaryota</taxon>
        <taxon>Metazoa</taxon>
        <taxon>Spiralia</taxon>
        <taxon>Gnathifera</taxon>
        <taxon>Rotifera</taxon>
        <taxon>Eurotatoria</taxon>
        <taxon>Bdelloidea</taxon>
        <taxon>Adinetida</taxon>
        <taxon>Adinetidae</taxon>
        <taxon>Adineta</taxon>
    </lineage>
</organism>
<evidence type="ECO:0000313" key="7">
    <source>
        <dbReference type="Proteomes" id="UP000663844"/>
    </source>
</evidence>
<feature type="coiled-coil region" evidence="5">
    <location>
        <begin position="7"/>
        <end position="76"/>
    </location>
</feature>
<dbReference type="GO" id="GO:0005814">
    <property type="term" value="C:centriole"/>
    <property type="evidence" value="ECO:0007669"/>
    <property type="project" value="UniProtKB-SubCell"/>
</dbReference>
<dbReference type="AlphaFoldDB" id="A0A820GKI0"/>
<protein>
    <submittedName>
        <fullName evidence="6">Uncharacterized protein</fullName>
    </submittedName>
</protein>
<keyword evidence="3" id="KW-0206">Cytoskeleton</keyword>
<dbReference type="InterPro" id="IPR051877">
    <property type="entry name" value="Centriole_BasalBody_StrucProt"/>
</dbReference>
<evidence type="ECO:0000256" key="4">
    <source>
        <dbReference type="ARBA" id="ARBA00038123"/>
    </source>
</evidence>
<name>A0A820GKI0_9BILA</name>
<keyword evidence="5" id="KW-0175">Coiled coil</keyword>
<dbReference type="PANTHER" id="PTHR20544:SF0">
    <property type="entry name" value="NUCLEOPROTEIN TPR_MLP1 DOMAIN-CONTAINING PROTEIN"/>
    <property type="match status" value="1"/>
</dbReference>
<feature type="coiled-coil region" evidence="5">
    <location>
        <begin position="126"/>
        <end position="195"/>
    </location>
</feature>
<keyword evidence="2" id="KW-0963">Cytoplasm</keyword>
<evidence type="ECO:0000256" key="2">
    <source>
        <dbReference type="ARBA" id="ARBA00022490"/>
    </source>
</evidence>
<sequence>HLLREQIKDYESKVDEQLFTISQLNQELNDQKTTSSQLRFLSEEAERLVQENQRQLNLKKEELRVQEEKTHRLEKKLYDTQEMNKGIKDDFHVVRSTVHTLDKEKDRLCGELDLKAEENLHLIQELNSKTRRIEELSMMIAELEAALDRTKDDTKQKLKEITSMRMQLDRNLEELNEYRRKLDLGVRDNKRLQDDLLTVTRENQVSLELFKNNRF</sequence>
<feature type="non-terminal residue" evidence="6">
    <location>
        <position position="215"/>
    </location>
</feature>
<evidence type="ECO:0000256" key="3">
    <source>
        <dbReference type="ARBA" id="ARBA00023212"/>
    </source>
</evidence>
<dbReference type="PANTHER" id="PTHR20544">
    <property type="entry name" value="CENTROSOMAL PROTEIN CEP135"/>
    <property type="match status" value="1"/>
</dbReference>
<dbReference type="Proteomes" id="UP000663844">
    <property type="component" value="Unassembled WGS sequence"/>
</dbReference>
<evidence type="ECO:0000256" key="1">
    <source>
        <dbReference type="ARBA" id="ARBA00004114"/>
    </source>
</evidence>
<proteinExistence type="inferred from homology"/>
<comment type="subcellular location">
    <subcellularLocation>
        <location evidence="1">Cytoplasm</location>
        <location evidence="1">Cytoskeleton</location>
        <location evidence="1">Microtubule organizing center</location>
        <location evidence="1">Centrosome</location>
        <location evidence="1">Centriole</location>
    </subcellularLocation>
</comment>
<comment type="similarity">
    <text evidence="4">Belongs to the CEP135/TSGA10 family.</text>
</comment>
<reference evidence="6" key="1">
    <citation type="submission" date="2021-02" db="EMBL/GenBank/DDBJ databases">
        <authorList>
            <person name="Nowell W R."/>
        </authorList>
    </citation>
    <scope>NUCLEOTIDE SEQUENCE</scope>
</reference>
<evidence type="ECO:0000256" key="5">
    <source>
        <dbReference type="SAM" id="Coils"/>
    </source>
</evidence>
<evidence type="ECO:0000313" key="6">
    <source>
        <dbReference type="EMBL" id="CAF4280240.1"/>
    </source>
</evidence>
<comment type="caution">
    <text evidence="6">The sequence shown here is derived from an EMBL/GenBank/DDBJ whole genome shotgun (WGS) entry which is preliminary data.</text>
</comment>